<keyword evidence="8" id="KW-0256">Endoplasmic reticulum</keyword>
<evidence type="ECO:0000256" key="9">
    <source>
        <dbReference type="ARBA" id="ARBA00022898"/>
    </source>
</evidence>
<comment type="subcellular location">
    <subcellularLocation>
        <location evidence="3">Endoplasmic reticulum membrane</location>
        <topology evidence="3">Single-pass membrane protein</topology>
    </subcellularLocation>
    <subcellularLocation>
        <location evidence="2">Nucleus</location>
    </subcellularLocation>
</comment>
<dbReference type="FunFam" id="3.40.640.10:FF:000020">
    <property type="entry name" value="sphingosine-1-phosphate lyase 1"/>
    <property type="match status" value="1"/>
</dbReference>
<keyword evidence="11" id="KW-1133">Transmembrane helix</keyword>
<accession>A0AAN8G6C4</accession>
<comment type="caution">
    <text evidence="19">The sequence shown here is derived from an EMBL/GenBank/DDBJ whole genome shotgun (WGS) entry which is preliminary data.</text>
</comment>
<evidence type="ECO:0000313" key="20">
    <source>
        <dbReference type="Proteomes" id="UP001331761"/>
    </source>
</evidence>
<keyword evidence="20" id="KW-1185">Reference proteome</keyword>
<dbReference type="Proteomes" id="UP001331761">
    <property type="component" value="Unassembled WGS sequence"/>
</dbReference>
<keyword evidence="15" id="KW-0539">Nucleus</keyword>
<proteinExistence type="inferred from homology"/>
<comment type="similarity">
    <text evidence="6">Belongs to the Mediator complex subunit 20 family.</text>
</comment>
<dbReference type="Gene3D" id="3.90.1150.10">
    <property type="entry name" value="Aspartate Aminotransferase, domain 1"/>
    <property type="match status" value="1"/>
</dbReference>
<protein>
    <recommendedName>
        <fullName evidence="17">sphinganine-1-phosphate aldolase</fullName>
        <ecNumber evidence="17">4.1.2.27</ecNumber>
    </recommendedName>
    <alternativeName>
        <fullName evidence="18">Sphingosine-1-phosphate aldolase</fullName>
    </alternativeName>
</protein>
<dbReference type="EMBL" id="WIXE01010223">
    <property type="protein sequence ID" value="KAK5977738.1"/>
    <property type="molecule type" value="Genomic_DNA"/>
</dbReference>
<dbReference type="InterPro" id="IPR050477">
    <property type="entry name" value="GrpII_AminoAcid_Decarb"/>
</dbReference>
<keyword evidence="9" id="KW-0663">Pyridoxal phosphate</keyword>
<keyword evidence="13" id="KW-0472">Membrane</keyword>
<evidence type="ECO:0000256" key="16">
    <source>
        <dbReference type="ARBA" id="ARBA00038302"/>
    </source>
</evidence>
<evidence type="ECO:0000256" key="17">
    <source>
        <dbReference type="ARBA" id="ARBA00038965"/>
    </source>
</evidence>
<evidence type="ECO:0000256" key="13">
    <source>
        <dbReference type="ARBA" id="ARBA00023136"/>
    </source>
</evidence>
<evidence type="ECO:0000256" key="3">
    <source>
        <dbReference type="ARBA" id="ARBA00004389"/>
    </source>
</evidence>
<dbReference type="InterPro" id="IPR015421">
    <property type="entry name" value="PyrdxlP-dep_Trfase_major"/>
</dbReference>
<dbReference type="SUPFAM" id="SSF53383">
    <property type="entry name" value="PLP-dependent transferases"/>
    <property type="match status" value="1"/>
</dbReference>
<organism evidence="19 20">
    <name type="scientific">Trichostrongylus colubriformis</name>
    <name type="common">Black scour worm</name>
    <dbReference type="NCBI Taxonomy" id="6319"/>
    <lineage>
        <taxon>Eukaryota</taxon>
        <taxon>Metazoa</taxon>
        <taxon>Ecdysozoa</taxon>
        <taxon>Nematoda</taxon>
        <taxon>Chromadorea</taxon>
        <taxon>Rhabditida</taxon>
        <taxon>Rhabditina</taxon>
        <taxon>Rhabditomorpha</taxon>
        <taxon>Strongyloidea</taxon>
        <taxon>Trichostrongylidae</taxon>
        <taxon>Trichostrongylus</taxon>
    </lineage>
</organism>
<dbReference type="Gene3D" id="3.40.640.10">
    <property type="entry name" value="Type I PLP-dependent aspartate aminotransferase-like (Major domain)"/>
    <property type="match status" value="1"/>
</dbReference>
<dbReference type="GO" id="GO:0006357">
    <property type="term" value="P:regulation of transcription by RNA polymerase II"/>
    <property type="evidence" value="ECO:0007669"/>
    <property type="project" value="InterPro"/>
</dbReference>
<dbReference type="Pfam" id="PF08612">
    <property type="entry name" value="Med20"/>
    <property type="match status" value="1"/>
</dbReference>
<dbReference type="GO" id="GO:0003712">
    <property type="term" value="F:transcription coregulator activity"/>
    <property type="evidence" value="ECO:0007669"/>
    <property type="project" value="InterPro"/>
</dbReference>
<dbReference type="AlphaFoldDB" id="A0AAN8G6C4"/>
<dbReference type="InterPro" id="IPR015424">
    <property type="entry name" value="PyrdxlP-dep_Trfase"/>
</dbReference>
<dbReference type="InterPro" id="IPR013921">
    <property type="entry name" value="Mediator_Med20"/>
</dbReference>
<evidence type="ECO:0000256" key="6">
    <source>
        <dbReference type="ARBA" id="ARBA00010743"/>
    </source>
</evidence>
<evidence type="ECO:0000256" key="14">
    <source>
        <dbReference type="ARBA" id="ARBA00023239"/>
    </source>
</evidence>
<dbReference type="GO" id="GO:0019752">
    <property type="term" value="P:carboxylic acid metabolic process"/>
    <property type="evidence" value="ECO:0007669"/>
    <property type="project" value="InterPro"/>
</dbReference>
<dbReference type="GO" id="GO:0030170">
    <property type="term" value="F:pyridoxal phosphate binding"/>
    <property type="evidence" value="ECO:0007669"/>
    <property type="project" value="InterPro"/>
</dbReference>
<keyword evidence="14 19" id="KW-0456">Lyase</keyword>
<evidence type="ECO:0000256" key="11">
    <source>
        <dbReference type="ARBA" id="ARBA00022989"/>
    </source>
</evidence>
<dbReference type="PANTHER" id="PTHR42735:SF6">
    <property type="entry name" value="SPHINGOSINE-1-PHOSPHATE LYASE 1"/>
    <property type="match status" value="1"/>
</dbReference>
<evidence type="ECO:0000256" key="12">
    <source>
        <dbReference type="ARBA" id="ARBA00023098"/>
    </source>
</evidence>
<comment type="similarity">
    <text evidence="16">Belongs to the group II decarboxylase family. Sphingosine-1-phosphate lyase subfamily.</text>
</comment>
<evidence type="ECO:0000256" key="1">
    <source>
        <dbReference type="ARBA" id="ARBA00001933"/>
    </source>
</evidence>
<reference evidence="19 20" key="1">
    <citation type="submission" date="2019-10" db="EMBL/GenBank/DDBJ databases">
        <title>Assembly and Annotation for the nematode Trichostrongylus colubriformis.</title>
        <authorList>
            <person name="Martin J."/>
        </authorList>
    </citation>
    <scope>NUCLEOTIDE SEQUENCE [LARGE SCALE GENOMIC DNA]</scope>
    <source>
        <strain evidence="19">G859</strain>
        <tissue evidence="19">Whole worm</tissue>
    </source>
</reference>
<sequence>MIADEGDPCLFLFECSSQPPKCLRVTAVPHELVPFLNSTRKTLFSEMGVSWVFEHDKTAKEVERLLEGGGAEQIGTYTVDCLPYTPNDKLQSCIQHNYVLHHSNFPQSSFSIAPSDCLRTSPRTVCDLGFDLILKKLSSGLTPDTAGKFELTGVEYRLKDFVVRVGTATQVTTTKGVIVEVEYEPSQVAAQSAHMMTEMMQMFFPLYMHTASSNPMWRVVFEHIDEARASLNRHCSHLESWQIMSYTIATCLFVMWIRRINHSDEPFFQRVRSSIYSIIRSLPWVKRRVKADLERARREIEEEVHQYDQKRDFYKFLPEHPLGPEELLSEARQYASMGERRYMEHYDPRTRDQDLSLCAKIYDLFSHSDPHRSDAFPGARKMEAEILRMSLSLFHGGQEACGVVAGGGTEVMLLACLAYRNRGIARGMYHPEIIAPSTVHPALDKAAELFGMTIRRIPVREDDRVHAAAVKRAIGPHTCMIVASAPNHITGTVDPIERLSEASLSVVAQRFGVPLHVDCTLGGFLLPFMEYCDYSVPTFDFRLPGVTSIAIDLHRYGQAPRSCSVLMYRDQSMLRHQCFCTSDWAGGVYATPTLAGGRDGGAVATAWATLLGKGRDSYITACHRVVETTRRLADLLSDIDGITLRGAADLCIVAFETTLGDIYVLVDFMTTKGWHVDPLLSPEAARVPVTLRMCEEGVLEAFVEDVIEGLRYLGENPTKTTKTSAFYHMLQTVADRCLVDELSLIRLQAHYSIPPPLDREHRSVRALSEYGRKMSTMESVKMSSEKAS</sequence>
<dbReference type="Pfam" id="PF00282">
    <property type="entry name" value="Pyridoxal_deC"/>
    <property type="match status" value="1"/>
</dbReference>
<dbReference type="GO" id="GO:0005789">
    <property type="term" value="C:endoplasmic reticulum membrane"/>
    <property type="evidence" value="ECO:0007669"/>
    <property type="project" value="UniProtKB-SubCell"/>
</dbReference>
<evidence type="ECO:0000256" key="18">
    <source>
        <dbReference type="ARBA" id="ARBA00042568"/>
    </source>
</evidence>
<dbReference type="InterPro" id="IPR002129">
    <property type="entry name" value="PyrdxlP-dep_de-COase"/>
</dbReference>
<evidence type="ECO:0000256" key="8">
    <source>
        <dbReference type="ARBA" id="ARBA00022824"/>
    </source>
</evidence>
<evidence type="ECO:0000256" key="15">
    <source>
        <dbReference type="ARBA" id="ARBA00023242"/>
    </source>
</evidence>
<gene>
    <name evidence="19" type="ORF">GCK32_004038</name>
</gene>
<evidence type="ECO:0000256" key="10">
    <source>
        <dbReference type="ARBA" id="ARBA00022919"/>
    </source>
</evidence>
<comment type="pathway">
    <text evidence="4">Lipid metabolism; sphingolipid metabolism.</text>
</comment>
<keyword evidence="7" id="KW-0812">Transmembrane</keyword>
<evidence type="ECO:0000256" key="7">
    <source>
        <dbReference type="ARBA" id="ARBA00022692"/>
    </source>
</evidence>
<comment type="pathway">
    <text evidence="5">Sphingolipid metabolism.</text>
</comment>
<evidence type="ECO:0000256" key="2">
    <source>
        <dbReference type="ARBA" id="ARBA00004123"/>
    </source>
</evidence>
<dbReference type="InterPro" id="IPR015422">
    <property type="entry name" value="PyrdxlP-dep_Trfase_small"/>
</dbReference>
<name>A0AAN8G6C4_TRICO</name>
<dbReference type="PANTHER" id="PTHR42735">
    <property type="match status" value="1"/>
</dbReference>
<dbReference type="GO" id="GO:0008117">
    <property type="term" value="F:sphinganine-1-phosphate aldolase activity"/>
    <property type="evidence" value="ECO:0007669"/>
    <property type="project" value="UniProtKB-EC"/>
</dbReference>
<dbReference type="GO" id="GO:0030149">
    <property type="term" value="P:sphingolipid catabolic process"/>
    <property type="evidence" value="ECO:0007669"/>
    <property type="project" value="TreeGrafter"/>
</dbReference>
<dbReference type="Gene3D" id="6.10.140.2150">
    <property type="match status" value="1"/>
</dbReference>
<evidence type="ECO:0000256" key="4">
    <source>
        <dbReference type="ARBA" id="ARBA00004760"/>
    </source>
</evidence>
<keyword evidence="10" id="KW-0746">Sphingolipid metabolism</keyword>
<comment type="cofactor">
    <cofactor evidence="1">
        <name>pyridoxal 5'-phosphate</name>
        <dbReference type="ChEBI" id="CHEBI:597326"/>
    </cofactor>
</comment>
<keyword evidence="12" id="KW-0443">Lipid metabolism</keyword>
<dbReference type="GO" id="GO:0016592">
    <property type="term" value="C:mediator complex"/>
    <property type="evidence" value="ECO:0007669"/>
    <property type="project" value="InterPro"/>
</dbReference>
<evidence type="ECO:0000256" key="5">
    <source>
        <dbReference type="ARBA" id="ARBA00004991"/>
    </source>
</evidence>
<dbReference type="EC" id="4.1.2.27" evidence="17"/>
<evidence type="ECO:0000313" key="19">
    <source>
        <dbReference type="EMBL" id="KAK5977738.1"/>
    </source>
</evidence>